<protein>
    <submittedName>
        <fullName evidence="12">D-alanyl-D-alanine carboxypeptidase</fullName>
    </submittedName>
</protein>
<evidence type="ECO:0000256" key="7">
    <source>
        <dbReference type="PIRSR" id="PIRSR618044-1"/>
    </source>
</evidence>
<dbReference type="PANTHER" id="PTHR21581:SF33">
    <property type="entry name" value="D-ALANYL-D-ALANINE CARBOXYPEPTIDASE DACB"/>
    <property type="match status" value="1"/>
</dbReference>
<keyword evidence="12" id="KW-0121">Carboxypeptidase</keyword>
<reference evidence="12" key="1">
    <citation type="submission" date="2020-10" db="EMBL/GenBank/DDBJ databases">
        <authorList>
            <person name="Gilroy R."/>
        </authorList>
    </citation>
    <scope>NUCLEOTIDE SEQUENCE</scope>
    <source>
        <strain evidence="12">1370</strain>
    </source>
</reference>
<feature type="binding site" evidence="8">
    <location>
        <position position="224"/>
    </location>
    <ligand>
        <name>substrate</name>
    </ligand>
</feature>
<accession>A0A9D1T4E3</accession>
<dbReference type="InterPro" id="IPR018044">
    <property type="entry name" value="Peptidase_S11"/>
</dbReference>
<feature type="active site" evidence="7">
    <location>
        <position position="116"/>
    </location>
</feature>
<dbReference type="EMBL" id="DVOL01000081">
    <property type="protein sequence ID" value="HIV11157.1"/>
    <property type="molecule type" value="Genomic_DNA"/>
</dbReference>
<evidence type="ECO:0000256" key="9">
    <source>
        <dbReference type="RuleBase" id="RU004016"/>
    </source>
</evidence>
<dbReference type="PANTHER" id="PTHR21581">
    <property type="entry name" value="D-ALANYL-D-ALANINE CARBOXYPEPTIDASE"/>
    <property type="match status" value="1"/>
</dbReference>
<keyword evidence="3" id="KW-0378">Hydrolase</keyword>
<dbReference type="GO" id="GO:0006508">
    <property type="term" value="P:proteolysis"/>
    <property type="evidence" value="ECO:0007669"/>
    <property type="project" value="InterPro"/>
</dbReference>
<keyword evidence="4" id="KW-0133">Cell shape</keyword>
<evidence type="ECO:0000256" key="4">
    <source>
        <dbReference type="ARBA" id="ARBA00022960"/>
    </source>
</evidence>
<sequence length="367" mass="39979">MDNVCRYICCLICLIWVAACICINAKAIEPEPTAKACILMDADTGRILYEKNSEVRLQMASTTKIMTSLLTAESGELDEYFTVDPDAIRVEGSSMGLTEGVKVTRRMLIYGMLLPSGNDAANAAAVSVSGDIESFVELMNKRAAEMGLTSTHFVTPSGLDDYTDEHYSTAKDMALLTAQALKNPDFSAAAATRSICLKYGDGSDCWLKNSNRLLESCEGVIGVKTGFTDKAGRCLVSACRRNGVTLICVTLNDPNDWYDHSRLYDYAFGCYKTVCFEGISVRMPVAGDLYDSETGKSLDFVNVSGGGASITLPAEDAGRVKSTVLLKRFVYMPYAEDFNYPVGYILYTLDGELLESSGIYPDFRAAE</sequence>
<dbReference type="GO" id="GO:0008360">
    <property type="term" value="P:regulation of cell shape"/>
    <property type="evidence" value="ECO:0007669"/>
    <property type="project" value="UniProtKB-KW"/>
</dbReference>
<dbReference type="Proteomes" id="UP000823960">
    <property type="component" value="Unassembled WGS sequence"/>
</dbReference>
<gene>
    <name evidence="12" type="ORF">IAD28_05645</name>
</gene>
<dbReference type="SUPFAM" id="SSF56601">
    <property type="entry name" value="beta-lactamase/transpeptidase-like"/>
    <property type="match status" value="1"/>
</dbReference>
<dbReference type="GO" id="GO:0009002">
    <property type="term" value="F:serine-type D-Ala-D-Ala carboxypeptidase activity"/>
    <property type="evidence" value="ECO:0007669"/>
    <property type="project" value="InterPro"/>
</dbReference>
<dbReference type="PRINTS" id="PR00725">
    <property type="entry name" value="DADACBPTASE1"/>
</dbReference>
<evidence type="ECO:0000259" key="11">
    <source>
        <dbReference type="Pfam" id="PF00768"/>
    </source>
</evidence>
<name>A0A9D1T4E3_9FIRM</name>
<dbReference type="InterPro" id="IPR012338">
    <property type="entry name" value="Beta-lactam/transpept-like"/>
</dbReference>
<evidence type="ECO:0000256" key="2">
    <source>
        <dbReference type="ARBA" id="ARBA00022729"/>
    </source>
</evidence>
<feature type="active site" description="Acyl-ester intermediate" evidence="7">
    <location>
        <position position="61"/>
    </location>
</feature>
<evidence type="ECO:0000256" key="3">
    <source>
        <dbReference type="ARBA" id="ARBA00022801"/>
    </source>
</evidence>
<comment type="caution">
    <text evidence="12">The sequence shown here is derived from an EMBL/GenBank/DDBJ whole genome shotgun (WGS) entry which is preliminary data.</text>
</comment>
<feature type="signal peptide" evidence="10">
    <location>
        <begin position="1"/>
        <end position="25"/>
    </location>
</feature>
<dbReference type="Pfam" id="PF00768">
    <property type="entry name" value="Peptidase_S11"/>
    <property type="match status" value="1"/>
</dbReference>
<organism evidence="12 13">
    <name type="scientific">Candidatus Faeciplasma avium</name>
    <dbReference type="NCBI Taxonomy" id="2840798"/>
    <lineage>
        <taxon>Bacteria</taxon>
        <taxon>Bacillati</taxon>
        <taxon>Bacillota</taxon>
        <taxon>Clostridia</taxon>
        <taxon>Eubacteriales</taxon>
        <taxon>Oscillospiraceae</taxon>
        <taxon>Oscillospiraceae incertae sedis</taxon>
        <taxon>Candidatus Faeciplasma</taxon>
    </lineage>
</organism>
<dbReference type="GO" id="GO:0009252">
    <property type="term" value="P:peptidoglycan biosynthetic process"/>
    <property type="evidence" value="ECO:0007669"/>
    <property type="project" value="UniProtKB-KW"/>
</dbReference>
<reference evidence="12" key="2">
    <citation type="journal article" date="2021" name="PeerJ">
        <title>Extensive microbial diversity within the chicken gut microbiome revealed by metagenomics and culture.</title>
        <authorList>
            <person name="Gilroy R."/>
            <person name="Ravi A."/>
            <person name="Getino M."/>
            <person name="Pursley I."/>
            <person name="Horton D.L."/>
            <person name="Alikhan N.F."/>
            <person name="Baker D."/>
            <person name="Gharbi K."/>
            <person name="Hall N."/>
            <person name="Watson M."/>
            <person name="Adriaenssens E.M."/>
            <person name="Foster-Nyarko E."/>
            <person name="Jarju S."/>
            <person name="Secka A."/>
            <person name="Antonio M."/>
            <person name="Oren A."/>
            <person name="Chaudhuri R.R."/>
            <person name="La Ragione R."/>
            <person name="Hildebrand F."/>
            <person name="Pallen M.J."/>
        </authorList>
    </citation>
    <scope>NUCLEOTIDE SEQUENCE</scope>
    <source>
        <strain evidence="12">1370</strain>
    </source>
</reference>
<evidence type="ECO:0000256" key="6">
    <source>
        <dbReference type="ARBA" id="ARBA00023316"/>
    </source>
</evidence>
<evidence type="ECO:0000313" key="12">
    <source>
        <dbReference type="EMBL" id="HIV11157.1"/>
    </source>
</evidence>
<keyword evidence="6" id="KW-0961">Cell wall biogenesis/degradation</keyword>
<feature type="active site" description="Acyl-ester intermediate" evidence="7">
    <location>
        <position position="64"/>
    </location>
</feature>
<evidence type="ECO:0000256" key="10">
    <source>
        <dbReference type="SAM" id="SignalP"/>
    </source>
</evidence>
<dbReference type="InterPro" id="IPR001967">
    <property type="entry name" value="Peptidase_S11_N"/>
</dbReference>
<dbReference type="PROSITE" id="PS51257">
    <property type="entry name" value="PROKAR_LIPOPROTEIN"/>
    <property type="match status" value="1"/>
</dbReference>
<evidence type="ECO:0000256" key="1">
    <source>
        <dbReference type="ARBA" id="ARBA00007164"/>
    </source>
</evidence>
<feature type="domain" description="Peptidase S11 D-alanyl-D-alanine carboxypeptidase A N-terminal" evidence="11">
    <location>
        <begin position="27"/>
        <end position="254"/>
    </location>
</feature>
<evidence type="ECO:0000256" key="8">
    <source>
        <dbReference type="PIRSR" id="PIRSR618044-2"/>
    </source>
</evidence>
<keyword evidence="12" id="KW-0645">Protease</keyword>
<feature type="chain" id="PRO_5038658383" evidence="10">
    <location>
        <begin position="26"/>
        <end position="367"/>
    </location>
</feature>
<keyword evidence="2 10" id="KW-0732">Signal</keyword>
<dbReference type="AlphaFoldDB" id="A0A9D1T4E3"/>
<evidence type="ECO:0000256" key="5">
    <source>
        <dbReference type="ARBA" id="ARBA00022984"/>
    </source>
</evidence>
<comment type="similarity">
    <text evidence="1 9">Belongs to the peptidase S11 family.</text>
</comment>
<proteinExistence type="inferred from homology"/>
<evidence type="ECO:0000313" key="13">
    <source>
        <dbReference type="Proteomes" id="UP000823960"/>
    </source>
</evidence>
<dbReference type="Gene3D" id="3.40.710.10">
    <property type="entry name" value="DD-peptidase/beta-lactamase superfamily"/>
    <property type="match status" value="1"/>
</dbReference>
<dbReference type="GO" id="GO:0071555">
    <property type="term" value="P:cell wall organization"/>
    <property type="evidence" value="ECO:0007669"/>
    <property type="project" value="UniProtKB-KW"/>
</dbReference>
<keyword evidence="5" id="KW-0573">Peptidoglycan synthesis</keyword>